<dbReference type="Pfam" id="PF20275">
    <property type="entry name" value="CTD10"/>
    <property type="match status" value="1"/>
</dbReference>
<evidence type="ECO:0000313" key="2">
    <source>
        <dbReference type="EMBL" id="OAP85507.1"/>
    </source>
</evidence>
<sequence length="274" mass="31073">MGSLGDGGCDGIAENGSILYACYGQRAVTNLDQKTKKKLEDDFARAYAFWPEFRVWRFVTNASFGPASTDSLLKLRKKHGPDSKRPIALELWKAPDDLWWEAVSKLAWDQLDEIIPGSPHAQNVELDDLVELIEMLEGVEGGDVDHLLEDIRPVSSTKMDFNRLPRTTRTEFDEGRLLSLRIDKWFAGQPDPGLRDAKARRFRQIYEEARRVTSDVREIVRRVYVALGGPDFDMWTKRANAVYAVTVYFFDSCDIFEEPPADFSIGETGDVASD</sequence>
<accession>A0A179B1A9</accession>
<dbReference type="AlphaFoldDB" id="A0A179B1A9"/>
<evidence type="ECO:0000259" key="1">
    <source>
        <dbReference type="Pfam" id="PF20275"/>
    </source>
</evidence>
<feature type="domain" description="ABC-three component systems C-terminal" evidence="1">
    <location>
        <begin position="128"/>
        <end position="257"/>
    </location>
</feature>
<keyword evidence="3" id="KW-1185">Reference proteome</keyword>
<proteinExistence type="predicted"/>
<dbReference type="OrthoDB" id="596297at2"/>
<gene>
    <name evidence="2" type="ORF">A4H34_10245</name>
</gene>
<reference evidence="2 3" key="1">
    <citation type="submission" date="2016-04" db="EMBL/GenBank/DDBJ databases">
        <title>Peptidophaga gingivicola gen. nov., sp. nov., isolated from human subgingival plaque.</title>
        <authorList>
            <person name="Beall C.J."/>
            <person name="Mokrzan E.M."/>
            <person name="Griffen A.L."/>
            <person name="Leys E.J."/>
        </authorList>
    </citation>
    <scope>NUCLEOTIDE SEQUENCE [LARGE SCALE GENOMIC DNA]</scope>
    <source>
        <strain evidence="2 3">BA112</strain>
    </source>
</reference>
<name>A0A179B1A9_9ACTO</name>
<dbReference type="EMBL" id="LVZK01000003">
    <property type="protein sequence ID" value="OAP85507.1"/>
    <property type="molecule type" value="Genomic_DNA"/>
</dbReference>
<protein>
    <recommendedName>
        <fullName evidence="1">ABC-three component systems C-terminal domain-containing protein</fullName>
    </recommendedName>
</protein>
<dbReference type="Proteomes" id="UP000078368">
    <property type="component" value="Unassembled WGS sequence"/>
</dbReference>
<organism evidence="2 3">
    <name type="scientific">Peptidiphaga gingivicola</name>
    <dbReference type="NCBI Taxonomy" id="2741497"/>
    <lineage>
        <taxon>Bacteria</taxon>
        <taxon>Bacillati</taxon>
        <taxon>Actinomycetota</taxon>
        <taxon>Actinomycetes</taxon>
        <taxon>Actinomycetales</taxon>
        <taxon>Actinomycetaceae</taxon>
        <taxon>Peptidiphaga</taxon>
    </lineage>
</organism>
<comment type="caution">
    <text evidence="2">The sequence shown here is derived from an EMBL/GenBank/DDBJ whole genome shotgun (WGS) entry which is preliminary data.</text>
</comment>
<evidence type="ECO:0000313" key="3">
    <source>
        <dbReference type="Proteomes" id="UP000078368"/>
    </source>
</evidence>
<dbReference type="InterPro" id="IPR046919">
    <property type="entry name" value="ABC-3C_CTD10"/>
</dbReference>